<organism evidence="2 3">
    <name type="scientific">Actinocatenispora comari</name>
    <dbReference type="NCBI Taxonomy" id="2807577"/>
    <lineage>
        <taxon>Bacteria</taxon>
        <taxon>Bacillati</taxon>
        <taxon>Actinomycetota</taxon>
        <taxon>Actinomycetes</taxon>
        <taxon>Micromonosporales</taxon>
        <taxon>Micromonosporaceae</taxon>
        <taxon>Actinocatenispora</taxon>
    </lineage>
</organism>
<feature type="region of interest" description="Disordered" evidence="1">
    <location>
        <begin position="1"/>
        <end position="46"/>
    </location>
</feature>
<dbReference type="EMBL" id="BOPO01000050">
    <property type="protein sequence ID" value="GIL27634.1"/>
    <property type="molecule type" value="Genomic_DNA"/>
</dbReference>
<dbReference type="Proteomes" id="UP000614996">
    <property type="component" value="Unassembled WGS sequence"/>
</dbReference>
<protein>
    <recommendedName>
        <fullName evidence="4">YbjN domain-containing protein</fullName>
    </recommendedName>
</protein>
<comment type="caution">
    <text evidence="2">The sequence shown here is derived from an EMBL/GenBank/DDBJ whole genome shotgun (WGS) entry which is preliminary data.</text>
</comment>
<dbReference type="AlphaFoldDB" id="A0A8J4AC23"/>
<proteinExistence type="predicted"/>
<dbReference type="InterPro" id="IPR019660">
    <property type="entry name" value="Put_sensory_transdc_reg_YbjN"/>
</dbReference>
<dbReference type="RefSeq" id="WP_225918577.1">
    <property type="nucleotide sequence ID" value="NZ_BOPO01000050.1"/>
</dbReference>
<dbReference type="Pfam" id="PF10722">
    <property type="entry name" value="YbjN"/>
    <property type="match status" value="1"/>
</dbReference>
<evidence type="ECO:0000313" key="3">
    <source>
        <dbReference type="Proteomes" id="UP000614996"/>
    </source>
</evidence>
<sequence length="215" mass="23397">MPWWRKSQRDGVSRSDSVSRPDGASRNGGAEQTADDGPFGPEAFGPIDAVTVRRRVPAERTGVHDLMPLLKAASSGPSPVTTDRLSAALRRLDVYFLTDPGTGNLVAMWERHAVMFALEGPDRDILMVRARAHGTVAPEWAPQAFPAVNSWNHDRRFLKAYLGEPGESGRLPLYAEMQVPLVPGAHDQLLDELLGCAVDVAEAWADWLHGDGAVL</sequence>
<evidence type="ECO:0000256" key="1">
    <source>
        <dbReference type="SAM" id="MobiDB-lite"/>
    </source>
</evidence>
<name>A0A8J4AC23_9ACTN</name>
<gene>
    <name evidence="2" type="ORF">NUM_28880</name>
</gene>
<reference evidence="3" key="1">
    <citation type="journal article" date="2021" name="Int. J. Syst. Evol. Microbiol.">
        <title>Actinocatenispora comari sp. nov., an endophytic actinomycete isolated from aerial parts of Comarum salesowianum.</title>
        <authorList>
            <person name="Oyunbileg N."/>
            <person name="Iizaka Y."/>
            <person name="Hamada M."/>
            <person name="Davaapurev B.O."/>
            <person name="Fukumoto A."/>
            <person name="Tsetseg B."/>
            <person name="Kato F."/>
            <person name="Tamura T."/>
            <person name="Batkhuu J."/>
            <person name="Anzai Y."/>
        </authorList>
    </citation>
    <scope>NUCLEOTIDE SEQUENCE [LARGE SCALE GENOMIC DNA]</scope>
    <source>
        <strain evidence="3">NUM-2625</strain>
    </source>
</reference>
<accession>A0A8J4AC23</accession>
<evidence type="ECO:0008006" key="4">
    <source>
        <dbReference type="Google" id="ProtNLM"/>
    </source>
</evidence>
<keyword evidence="3" id="KW-1185">Reference proteome</keyword>
<evidence type="ECO:0000313" key="2">
    <source>
        <dbReference type="EMBL" id="GIL27634.1"/>
    </source>
</evidence>
<feature type="compositionally biased region" description="Basic and acidic residues" evidence="1">
    <location>
        <begin position="7"/>
        <end position="19"/>
    </location>
</feature>